<feature type="transmembrane region" description="Helical" evidence="9">
    <location>
        <begin position="68"/>
        <end position="87"/>
    </location>
</feature>
<feature type="transmembrane region" description="Helical" evidence="9">
    <location>
        <begin position="229"/>
        <end position="256"/>
    </location>
</feature>
<keyword evidence="4 9" id="KW-0812">Transmembrane</keyword>
<protein>
    <submittedName>
        <fullName evidence="10">Amino acid/amide ABC transporter membrane protein 1 (HAAT family)</fullName>
    </submittedName>
</protein>
<dbReference type="EMBL" id="QEOB01000004">
    <property type="protein sequence ID" value="PVX84940.1"/>
    <property type="molecule type" value="Genomic_DNA"/>
</dbReference>
<dbReference type="PANTHER" id="PTHR11795:SF442">
    <property type="entry name" value="ABC TRANSPORTER ATP-BINDING PROTEIN"/>
    <property type="match status" value="1"/>
</dbReference>
<evidence type="ECO:0000256" key="7">
    <source>
        <dbReference type="ARBA" id="ARBA00023136"/>
    </source>
</evidence>
<gene>
    <name evidence="10" type="ORF">C7402_104183</name>
</gene>
<proteinExistence type="inferred from homology"/>
<comment type="caution">
    <text evidence="10">The sequence shown here is derived from an EMBL/GenBank/DDBJ whole genome shotgun (WGS) entry which is preliminary data.</text>
</comment>
<evidence type="ECO:0000256" key="8">
    <source>
        <dbReference type="ARBA" id="ARBA00037998"/>
    </source>
</evidence>
<feature type="transmembrane region" description="Helical" evidence="9">
    <location>
        <begin position="99"/>
        <end position="118"/>
    </location>
</feature>
<evidence type="ECO:0000256" key="5">
    <source>
        <dbReference type="ARBA" id="ARBA00022970"/>
    </source>
</evidence>
<evidence type="ECO:0000256" key="6">
    <source>
        <dbReference type="ARBA" id="ARBA00022989"/>
    </source>
</evidence>
<dbReference type="PANTHER" id="PTHR11795">
    <property type="entry name" value="BRANCHED-CHAIN AMINO ACID TRANSPORT SYSTEM PERMEASE PROTEIN LIVH"/>
    <property type="match status" value="1"/>
</dbReference>
<reference evidence="10 11" key="1">
    <citation type="submission" date="2018-05" db="EMBL/GenBank/DDBJ databases">
        <title>Genomic Encyclopedia of Type Strains, Phase IV (KMG-V): Genome sequencing to study the core and pangenomes of soil and plant-associated prokaryotes.</title>
        <authorList>
            <person name="Whitman W."/>
        </authorList>
    </citation>
    <scope>NUCLEOTIDE SEQUENCE [LARGE SCALE GENOMIC DNA]</scope>
    <source>
        <strain evidence="10 11">SCZa-39</strain>
    </source>
</reference>
<organism evidence="10 11">
    <name type="scientific">Paraburkholderia unamae</name>
    <dbReference type="NCBI Taxonomy" id="219649"/>
    <lineage>
        <taxon>Bacteria</taxon>
        <taxon>Pseudomonadati</taxon>
        <taxon>Pseudomonadota</taxon>
        <taxon>Betaproteobacteria</taxon>
        <taxon>Burkholderiales</taxon>
        <taxon>Burkholderiaceae</taxon>
        <taxon>Paraburkholderia</taxon>
    </lineage>
</organism>
<evidence type="ECO:0000256" key="1">
    <source>
        <dbReference type="ARBA" id="ARBA00004651"/>
    </source>
</evidence>
<evidence type="ECO:0000313" key="11">
    <source>
        <dbReference type="Proteomes" id="UP000245712"/>
    </source>
</evidence>
<evidence type="ECO:0000256" key="3">
    <source>
        <dbReference type="ARBA" id="ARBA00022475"/>
    </source>
</evidence>
<feature type="transmembrane region" description="Helical" evidence="9">
    <location>
        <begin position="263"/>
        <end position="283"/>
    </location>
</feature>
<evidence type="ECO:0000256" key="4">
    <source>
        <dbReference type="ARBA" id="ARBA00022692"/>
    </source>
</evidence>
<keyword evidence="5" id="KW-0029">Amino-acid transport</keyword>
<sequence length="293" mass="31663">MDMIFGVPTAALAGQTLVSLINGAFYAMLSLGLAIIFGILRIVNFAHGAQYMLGAFLAWFMLDRFEISYWWALVAAPVVVGLFGILIERVFLQHLYKFDHVYSLLLTIGIAQIVEGLYRVRYGVSGNPYPNPMSGGFDIGISYLPAYRVWVVVAAAVVCFATWFFIERTKIGSYMRAANENPALLRTFGVNVPIILTLTYGLGAALAGFSGVMAAPIYQVGPEMGESLLIVVFAVVVTGGMGSLGGAIITGFLFGLIEGMTKLFFPSAAGVILFVLMILTLLLRPDGLFGRRA</sequence>
<evidence type="ECO:0000256" key="2">
    <source>
        <dbReference type="ARBA" id="ARBA00022448"/>
    </source>
</evidence>
<dbReference type="Pfam" id="PF02653">
    <property type="entry name" value="BPD_transp_2"/>
    <property type="match status" value="1"/>
</dbReference>
<feature type="transmembrane region" description="Helical" evidence="9">
    <location>
        <begin position="187"/>
        <end position="209"/>
    </location>
</feature>
<feature type="transmembrane region" description="Helical" evidence="9">
    <location>
        <begin position="20"/>
        <end position="40"/>
    </location>
</feature>
<accession>A0ABX5KWK4</accession>
<name>A0ABX5KWK4_9BURK</name>
<evidence type="ECO:0000256" key="9">
    <source>
        <dbReference type="SAM" id="Phobius"/>
    </source>
</evidence>
<dbReference type="Proteomes" id="UP000245712">
    <property type="component" value="Unassembled WGS sequence"/>
</dbReference>
<dbReference type="InterPro" id="IPR001851">
    <property type="entry name" value="ABC_transp_permease"/>
</dbReference>
<keyword evidence="7 9" id="KW-0472">Membrane</keyword>
<keyword evidence="2" id="KW-0813">Transport</keyword>
<evidence type="ECO:0000313" key="10">
    <source>
        <dbReference type="EMBL" id="PVX84940.1"/>
    </source>
</evidence>
<keyword evidence="3" id="KW-1003">Cell membrane</keyword>
<dbReference type="CDD" id="cd06582">
    <property type="entry name" value="TM_PBP1_LivH_like"/>
    <property type="match status" value="1"/>
</dbReference>
<keyword evidence="6 9" id="KW-1133">Transmembrane helix</keyword>
<comment type="subcellular location">
    <subcellularLocation>
        <location evidence="1">Cell membrane</location>
        <topology evidence="1">Multi-pass membrane protein</topology>
    </subcellularLocation>
</comment>
<comment type="similarity">
    <text evidence="8">Belongs to the binding-protein-dependent transport system permease family. LivHM subfamily.</text>
</comment>
<dbReference type="InterPro" id="IPR052157">
    <property type="entry name" value="BCAA_transport_permease"/>
</dbReference>
<feature type="transmembrane region" description="Helical" evidence="9">
    <location>
        <begin position="147"/>
        <end position="166"/>
    </location>
</feature>
<keyword evidence="11" id="KW-1185">Reference proteome</keyword>